<gene>
    <name evidence="1" type="ORF">F5X71_00300</name>
</gene>
<evidence type="ECO:0000313" key="1">
    <source>
        <dbReference type="EMBL" id="QIS00974.1"/>
    </source>
</evidence>
<dbReference type="EMBL" id="CP046171">
    <property type="protein sequence ID" value="QIS00974.1"/>
    <property type="molecule type" value="Genomic_DNA"/>
</dbReference>
<evidence type="ECO:0000313" key="2">
    <source>
        <dbReference type="Proteomes" id="UP000501705"/>
    </source>
</evidence>
<proteinExistence type="predicted"/>
<accession>A0A6G9XJ88</accession>
<dbReference type="Proteomes" id="UP000501705">
    <property type="component" value="Chromosome"/>
</dbReference>
<reference evidence="1 2" key="1">
    <citation type="journal article" date="2019" name="ACS Chem. Biol.">
        <title>Identification and Mobilization of a Cryptic Antibiotic Biosynthesis Gene Locus from a Human-Pathogenic Nocardia Isolate.</title>
        <authorList>
            <person name="Herisse M."/>
            <person name="Ishida K."/>
            <person name="Porter J.L."/>
            <person name="Howden B."/>
            <person name="Hertweck C."/>
            <person name="Stinear T.P."/>
            <person name="Pidot S.J."/>
        </authorList>
    </citation>
    <scope>NUCLEOTIDE SEQUENCE [LARGE SCALE GENOMIC DNA]</scope>
    <source>
        <strain evidence="1 2">AUSMDU00024985</strain>
    </source>
</reference>
<dbReference type="RefSeq" id="WP_167460131.1">
    <property type="nucleotide sequence ID" value="NZ_CP046171.1"/>
</dbReference>
<name>A0A6G9XJ88_NOCBR</name>
<dbReference type="AlphaFoldDB" id="A0A6G9XJ88"/>
<protein>
    <submittedName>
        <fullName evidence="1">Uncharacterized protein</fullName>
    </submittedName>
</protein>
<sequence length="184" mass="19741">MLFGRSRVRADCACGITISAWGAAQLRELYARHLTIPRPPAEVLAKDSPTVADVRLWPDFFISGPGRAVASCTHCPHDYYLTDSCPGCDADAEADRAPADFVTVPFETVLAVFLDGFGTGAASALGKIKPDAAGALIDQAAGALVDRVKVDPLAVEQLREHVRKRLHGEVDNRTTEVRVWGDAT</sequence>
<organism evidence="1 2">
    <name type="scientific">Nocardia brasiliensis</name>
    <dbReference type="NCBI Taxonomy" id="37326"/>
    <lineage>
        <taxon>Bacteria</taxon>
        <taxon>Bacillati</taxon>
        <taxon>Actinomycetota</taxon>
        <taxon>Actinomycetes</taxon>
        <taxon>Mycobacteriales</taxon>
        <taxon>Nocardiaceae</taxon>
        <taxon>Nocardia</taxon>
    </lineage>
</organism>